<keyword evidence="9" id="KW-0804">Transcription</keyword>
<dbReference type="GO" id="GO:0005634">
    <property type="term" value="C:nucleus"/>
    <property type="evidence" value="ECO:0007669"/>
    <property type="project" value="UniProtKB-SubCell"/>
</dbReference>
<evidence type="ECO:0000313" key="21">
    <source>
        <dbReference type="Proteomes" id="UP001187315"/>
    </source>
</evidence>
<feature type="region of interest" description="Disordered" evidence="16">
    <location>
        <begin position="215"/>
        <end position="246"/>
    </location>
</feature>
<dbReference type="InterPro" id="IPR009060">
    <property type="entry name" value="UBA-like_sf"/>
</dbReference>
<evidence type="ECO:0000256" key="6">
    <source>
        <dbReference type="ARBA" id="ARBA00022737"/>
    </source>
</evidence>
<dbReference type="AlphaFoldDB" id="A0AA88MLA1"/>
<dbReference type="GO" id="GO:0008270">
    <property type="term" value="F:zinc ion binding"/>
    <property type="evidence" value="ECO:0007669"/>
    <property type="project" value="UniProtKB-KW"/>
</dbReference>
<keyword evidence="8" id="KW-0862">Zinc</keyword>
<gene>
    <name evidence="20" type="ORF">Q7C36_013776</name>
</gene>
<evidence type="ECO:0000256" key="7">
    <source>
        <dbReference type="ARBA" id="ARBA00022771"/>
    </source>
</evidence>
<comment type="function">
    <text evidence="11">Required for selective autophagy activation by ubiquitinated proteins. Implicated in sigma rhabdovirus multiplication and necessary for male fertility. Involved in activating transcription of Drs.</text>
</comment>
<dbReference type="Pfam" id="PF00564">
    <property type="entry name" value="PB1"/>
    <property type="match status" value="1"/>
</dbReference>
<protein>
    <recommendedName>
        <fullName evidence="13">Protein ref(2)P</fullName>
    </recommendedName>
    <alternativeName>
        <fullName evidence="14">Refractory to sigma P</fullName>
    </alternativeName>
</protein>
<dbReference type="Gene3D" id="1.10.8.10">
    <property type="entry name" value="DNA helicase RuvA subunit, C-terminal domain"/>
    <property type="match status" value="1"/>
</dbReference>
<dbReference type="InterPro" id="IPR052260">
    <property type="entry name" value="Autophagy_Rcpt_SigReg"/>
</dbReference>
<dbReference type="InterPro" id="IPR043145">
    <property type="entry name" value="Znf_ZZ_sf"/>
</dbReference>
<evidence type="ECO:0000256" key="8">
    <source>
        <dbReference type="ARBA" id="ARBA00022833"/>
    </source>
</evidence>
<dbReference type="GO" id="GO:0044753">
    <property type="term" value="C:amphisome"/>
    <property type="evidence" value="ECO:0007669"/>
    <property type="project" value="TreeGrafter"/>
</dbReference>
<dbReference type="GO" id="GO:0070530">
    <property type="term" value="F:K63-linked polyubiquitin modification-dependent protein binding"/>
    <property type="evidence" value="ECO:0007669"/>
    <property type="project" value="TreeGrafter"/>
</dbReference>
<comment type="subunit">
    <text evidence="12">Interacts with aPKC and Traf6.</text>
</comment>
<dbReference type="PROSITE" id="PS50030">
    <property type="entry name" value="UBA"/>
    <property type="match status" value="1"/>
</dbReference>
<evidence type="ECO:0000256" key="16">
    <source>
        <dbReference type="SAM" id="MobiDB-lite"/>
    </source>
</evidence>
<keyword evidence="5" id="KW-0479">Metal-binding</keyword>
<evidence type="ECO:0000256" key="9">
    <source>
        <dbReference type="ARBA" id="ARBA00023163"/>
    </source>
</evidence>
<dbReference type="PROSITE" id="PS01357">
    <property type="entry name" value="ZF_ZZ_1"/>
    <property type="match status" value="1"/>
</dbReference>
<organism evidence="20 21">
    <name type="scientific">Tachysurus vachellii</name>
    <name type="common">Darkbarbel catfish</name>
    <name type="synonym">Pelteobagrus vachellii</name>
    <dbReference type="NCBI Taxonomy" id="175792"/>
    <lineage>
        <taxon>Eukaryota</taxon>
        <taxon>Metazoa</taxon>
        <taxon>Chordata</taxon>
        <taxon>Craniata</taxon>
        <taxon>Vertebrata</taxon>
        <taxon>Euteleostomi</taxon>
        <taxon>Actinopterygii</taxon>
        <taxon>Neopterygii</taxon>
        <taxon>Teleostei</taxon>
        <taxon>Ostariophysi</taxon>
        <taxon>Siluriformes</taxon>
        <taxon>Bagridae</taxon>
        <taxon>Tachysurus</taxon>
    </lineage>
</organism>
<feature type="region of interest" description="Disordered" evidence="16">
    <location>
        <begin position="338"/>
        <end position="388"/>
    </location>
</feature>
<dbReference type="SMART" id="SM00165">
    <property type="entry name" value="UBA"/>
    <property type="match status" value="1"/>
</dbReference>
<dbReference type="PANTHER" id="PTHR15090:SF0">
    <property type="entry name" value="SEQUESTOSOME-1"/>
    <property type="match status" value="1"/>
</dbReference>
<dbReference type="InterPro" id="IPR015940">
    <property type="entry name" value="UBA"/>
</dbReference>
<accession>A0AA88MLA1</accession>
<dbReference type="GO" id="GO:0030017">
    <property type="term" value="C:sarcomere"/>
    <property type="evidence" value="ECO:0007669"/>
    <property type="project" value="UniProtKB-SubCell"/>
</dbReference>
<dbReference type="InterPro" id="IPR034866">
    <property type="entry name" value="PB1_p62"/>
</dbReference>
<comment type="subcellular location">
    <subcellularLocation>
        <location evidence="2">Cytoplasm</location>
        <location evidence="2">Myofibril</location>
        <location evidence="2">Sarcomere</location>
    </subcellularLocation>
    <subcellularLocation>
        <location evidence="3">Cytoplasmic vesicle</location>
        <location evidence="3">Autophagosome</location>
    </subcellularLocation>
    <subcellularLocation>
        <location evidence="1">Nucleus</location>
    </subcellularLocation>
</comment>
<evidence type="ECO:0000256" key="13">
    <source>
        <dbReference type="ARBA" id="ARBA00071657"/>
    </source>
</evidence>
<dbReference type="Pfam" id="PF16577">
    <property type="entry name" value="UBA_5"/>
    <property type="match status" value="1"/>
</dbReference>
<evidence type="ECO:0000259" key="18">
    <source>
        <dbReference type="PROSITE" id="PS50135"/>
    </source>
</evidence>
<dbReference type="InterPro" id="IPR033741">
    <property type="entry name" value="SQSTM_UBA"/>
</dbReference>
<dbReference type="GO" id="GO:0005080">
    <property type="term" value="F:protein kinase C binding"/>
    <property type="evidence" value="ECO:0007669"/>
    <property type="project" value="TreeGrafter"/>
</dbReference>
<feature type="domain" description="UBA" evidence="17">
    <location>
        <begin position="401"/>
        <end position="446"/>
    </location>
</feature>
<proteinExistence type="predicted"/>
<dbReference type="SUPFAM" id="SSF57850">
    <property type="entry name" value="RING/U-box"/>
    <property type="match status" value="1"/>
</dbReference>
<dbReference type="GO" id="GO:0016235">
    <property type="term" value="C:aggresome"/>
    <property type="evidence" value="ECO:0007669"/>
    <property type="project" value="TreeGrafter"/>
</dbReference>
<evidence type="ECO:0000256" key="11">
    <source>
        <dbReference type="ARBA" id="ARBA00054138"/>
    </source>
</evidence>
<dbReference type="InterPro" id="IPR000433">
    <property type="entry name" value="Znf_ZZ"/>
</dbReference>
<feature type="domain" description="PB1" evidence="19">
    <location>
        <begin position="2"/>
        <end position="90"/>
    </location>
</feature>
<evidence type="ECO:0000256" key="15">
    <source>
        <dbReference type="PROSITE-ProRule" id="PRU00228"/>
    </source>
</evidence>
<dbReference type="Pfam" id="PF00569">
    <property type="entry name" value="ZZ"/>
    <property type="match status" value="1"/>
</dbReference>
<keyword evidence="21" id="KW-1185">Reference proteome</keyword>
<evidence type="ECO:0000313" key="20">
    <source>
        <dbReference type="EMBL" id="KAK2838962.1"/>
    </source>
</evidence>
<keyword evidence="7 15" id="KW-0863">Zinc-finger</keyword>
<comment type="caution">
    <text evidence="20">The sequence shown here is derived from an EMBL/GenBank/DDBJ whole genome shotgun (WGS) entry which is preliminary data.</text>
</comment>
<dbReference type="CDD" id="cd02340">
    <property type="entry name" value="ZZ_NBR1_like"/>
    <property type="match status" value="1"/>
</dbReference>
<feature type="compositionally biased region" description="Basic and acidic residues" evidence="16">
    <location>
        <begin position="338"/>
        <end position="353"/>
    </location>
</feature>
<evidence type="ECO:0000259" key="19">
    <source>
        <dbReference type="PROSITE" id="PS51745"/>
    </source>
</evidence>
<dbReference type="SUPFAM" id="SSF46934">
    <property type="entry name" value="UBA-like"/>
    <property type="match status" value="1"/>
</dbReference>
<dbReference type="SMART" id="SM00666">
    <property type="entry name" value="PB1"/>
    <property type="match status" value="1"/>
</dbReference>
<dbReference type="GO" id="GO:0035973">
    <property type="term" value="P:aggrephagy"/>
    <property type="evidence" value="ECO:0007669"/>
    <property type="project" value="TreeGrafter"/>
</dbReference>
<dbReference type="InterPro" id="IPR000270">
    <property type="entry name" value="PB1_dom"/>
</dbReference>
<evidence type="ECO:0000256" key="4">
    <source>
        <dbReference type="ARBA" id="ARBA00022490"/>
    </source>
</evidence>
<reference evidence="20" key="1">
    <citation type="submission" date="2023-08" db="EMBL/GenBank/DDBJ databases">
        <title>Pelteobagrus vachellii genome.</title>
        <authorList>
            <person name="Liu H."/>
        </authorList>
    </citation>
    <scope>NUCLEOTIDE SEQUENCE</scope>
    <source>
        <strain evidence="20">PRFRI_2022a</strain>
        <tissue evidence="20">Muscle</tissue>
    </source>
</reference>
<dbReference type="GO" id="GO:0007032">
    <property type="term" value="P:endosome organization"/>
    <property type="evidence" value="ECO:0007669"/>
    <property type="project" value="TreeGrafter"/>
</dbReference>
<evidence type="ECO:0000256" key="12">
    <source>
        <dbReference type="ARBA" id="ARBA00062450"/>
    </source>
</evidence>
<dbReference type="FunFam" id="3.10.20.90:FF:000320">
    <property type="entry name" value="Predicted protein"/>
    <property type="match status" value="1"/>
</dbReference>
<feature type="domain" description="ZZ-type" evidence="18">
    <location>
        <begin position="135"/>
        <end position="192"/>
    </location>
</feature>
<feature type="region of interest" description="Disordered" evidence="16">
    <location>
        <begin position="283"/>
        <end position="325"/>
    </location>
</feature>
<keyword evidence="4" id="KW-0963">Cytoplasm</keyword>
<dbReference type="EMBL" id="JAVHJS010000013">
    <property type="protein sequence ID" value="KAK2838962.1"/>
    <property type="molecule type" value="Genomic_DNA"/>
</dbReference>
<dbReference type="PROSITE" id="PS50135">
    <property type="entry name" value="ZF_ZZ_2"/>
    <property type="match status" value="1"/>
</dbReference>
<keyword evidence="6" id="KW-0677">Repeat</keyword>
<dbReference type="Gene3D" id="3.30.60.90">
    <property type="match status" value="1"/>
</dbReference>
<evidence type="ECO:0000256" key="1">
    <source>
        <dbReference type="ARBA" id="ARBA00004123"/>
    </source>
</evidence>
<evidence type="ECO:0000256" key="2">
    <source>
        <dbReference type="ARBA" id="ARBA00004204"/>
    </source>
</evidence>
<dbReference type="PROSITE" id="PS51745">
    <property type="entry name" value="PB1"/>
    <property type="match status" value="1"/>
</dbReference>
<dbReference type="Gene3D" id="3.10.20.90">
    <property type="entry name" value="Phosphatidylinositol 3-kinase Catalytic Subunit, Chain A, domain 1"/>
    <property type="match status" value="1"/>
</dbReference>
<dbReference type="PANTHER" id="PTHR15090">
    <property type="entry name" value="SEQUESTOSOME 1-RELATED"/>
    <property type="match status" value="1"/>
</dbReference>
<sequence length="453" mass="49269">MSVTVKAYLLGKEDCHKEIRRFAIDHDVSTSFEYLSRKLVDVFSNLQNVAFQTYYKDEDDDMIAFSSDDELMMGLTMVKDATFRIFIKEKKEHKRDFPHHMDQGFPVHPPPGPHHMGPPGHPPMGPPPHHLSLVHLGVTCDGCEGQVIGTRFKCTVCPNYDLCLTCQAKGLHKEHALLPIFHPLANMYEWLPRGKLLRKMRHCMWAGAQAQAHVQAQAQNQAQPGSSGGQPSSQQANSQEAQAQTEASCAQTNVEYLKNIGEGVAALLSPLGIDVDIDVEHEGKKAKVTPTPPVSSGPPSGRSDGSSGGISKGAAGSPSSVGSTGDAAKMVLLDQKEKSNDEEWTHLSSKEVDPSTGELQSLRMEVDGANDNPSPLSHSSTLNQGPSGLREAALYPHLPQDADPRLVESLSQMLSMGFSDEGGWLTRLLHTKNYDIGAALDTIQYAKAPGQRK</sequence>
<dbReference type="SUPFAM" id="SSF54277">
    <property type="entry name" value="CAD &amp; PB1 domains"/>
    <property type="match status" value="1"/>
</dbReference>
<evidence type="ECO:0000256" key="3">
    <source>
        <dbReference type="ARBA" id="ARBA00004419"/>
    </source>
</evidence>
<evidence type="ECO:0000256" key="10">
    <source>
        <dbReference type="ARBA" id="ARBA00023242"/>
    </source>
</evidence>
<evidence type="ECO:0000256" key="14">
    <source>
        <dbReference type="ARBA" id="ARBA00081379"/>
    </source>
</evidence>
<feature type="compositionally biased region" description="Polar residues" evidence="16">
    <location>
        <begin position="371"/>
        <end position="386"/>
    </location>
</feature>
<dbReference type="FunFam" id="1.10.8.10:FF:000034">
    <property type="entry name" value="Sequestosome 1"/>
    <property type="match status" value="1"/>
</dbReference>
<dbReference type="FunFam" id="3.30.60.90:FF:000016">
    <property type="entry name" value="Refractory to sigma P"/>
    <property type="match status" value="1"/>
</dbReference>
<dbReference type="InterPro" id="IPR053793">
    <property type="entry name" value="PB1-like"/>
</dbReference>
<keyword evidence="10" id="KW-0539">Nucleus</keyword>
<dbReference type="Proteomes" id="UP001187315">
    <property type="component" value="Unassembled WGS sequence"/>
</dbReference>
<evidence type="ECO:0000259" key="17">
    <source>
        <dbReference type="PROSITE" id="PS50030"/>
    </source>
</evidence>
<dbReference type="CDD" id="cd14320">
    <property type="entry name" value="UBA_SQSTM"/>
    <property type="match status" value="1"/>
</dbReference>
<evidence type="ECO:0000256" key="5">
    <source>
        <dbReference type="ARBA" id="ARBA00022723"/>
    </source>
</evidence>
<dbReference type="GO" id="GO:0000423">
    <property type="term" value="P:mitophagy"/>
    <property type="evidence" value="ECO:0007669"/>
    <property type="project" value="TreeGrafter"/>
</dbReference>
<dbReference type="SMART" id="SM00291">
    <property type="entry name" value="ZnF_ZZ"/>
    <property type="match status" value="1"/>
</dbReference>
<name>A0AA88MLA1_TACVA</name>
<dbReference type="CDD" id="cd06402">
    <property type="entry name" value="PB1_p62"/>
    <property type="match status" value="1"/>
</dbReference>